<dbReference type="Pfam" id="PF05140">
    <property type="entry name" value="ResB"/>
    <property type="match status" value="1"/>
</dbReference>
<feature type="transmembrane region" description="Helical" evidence="6">
    <location>
        <begin position="467"/>
        <end position="489"/>
    </location>
</feature>
<evidence type="ECO:0000313" key="11">
    <source>
        <dbReference type="Proteomes" id="UP000215545"/>
    </source>
</evidence>
<dbReference type="STRING" id="1017273.SAMN05443094_101458"/>
<feature type="transmembrane region" description="Helical" evidence="6">
    <location>
        <begin position="216"/>
        <end position="234"/>
    </location>
</feature>
<organism evidence="9 10">
    <name type="scientific">Domibacillus enclensis</name>
    <dbReference type="NCBI Taxonomy" id="1017273"/>
    <lineage>
        <taxon>Bacteria</taxon>
        <taxon>Bacillati</taxon>
        <taxon>Bacillota</taxon>
        <taxon>Bacilli</taxon>
        <taxon>Bacillales</taxon>
        <taxon>Bacillaceae</taxon>
        <taxon>Domibacillus</taxon>
    </lineage>
</organism>
<dbReference type="InterPro" id="IPR007816">
    <property type="entry name" value="ResB-like_domain"/>
</dbReference>
<keyword evidence="4 6" id="KW-1133">Transmembrane helix</keyword>
<feature type="domain" description="ResB-like" evidence="7">
    <location>
        <begin position="65"/>
        <end position="520"/>
    </location>
</feature>
<sequence>MGKVKCECGHVNPNGTILCESCGRALTEEARQEKLVDMRYEGSARRSQTYNKTIIDKVWNFFSSVKVGIWIIVLLLVAASFGTILPQEFYIPSNMPAETYYEDVYGTFGKLYYMIGFHDLYNSVWFSALIAALGVSLVIASLDRVIPLYRALKNQRVDRHESFMKKQRLFAEQSGTLNASELENVKAELIKKRYKVRMENGALLAEKNRFTRWGPYVNHVGLIIFLLGALLRSVPGMYIDELLWIREGETLQVPGTDGTYYVKNNGFTLENYEEGEDPEVFDEAINRVGTVAKNYQTDAVLYRDENNELPGAKPELTEVQSDAIQVNQPMKFDSFAIYQTSFRQDEMKAMHFALTNKATGEEYGEITVDLFDQQKSYELGNGYKVELLGYYPDFDGFTEAGEPTSKSPLPNNPAFLFNMVTPETPEGEVSFAQIRNTMEPLGETVYKMAFKSLDTRDVSALTIRKDLTLPILAIGGIIFMIGVVQGSYWNHRRLWIREKNGQVYVAGHTNKNWHGLKREIHAVLKETSIPEPEDRQKE</sequence>
<feature type="transmembrane region" description="Helical" evidence="6">
    <location>
        <begin position="124"/>
        <end position="146"/>
    </location>
</feature>
<evidence type="ECO:0000256" key="5">
    <source>
        <dbReference type="ARBA" id="ARBA00023136"/>
    </source>
</evidence>
<dbReference type="RefSeq" id="WP_045852615.1">
    <property type="nucleotide sequence ID" value="NZ_FTLX01000001.1"/>
</dbReference>
<dbReference type="GO" id="GO:0017004">
    <property type="term" value="P:cytochrome complex assembly"/>
    <property type="evidence" value="ECO:0007669"/>
    <property type="project" value="UniProtKB-KW"/>
</dbReference>
<dbReference type="Proteomes" id="UP000215545">
    <property type="component" value="Unassembled WGS sequence"/>
</dbReference>
<reference evidence="11" key="2">
    <citation type="submission" date="2017-03" db="EMBL/GenBank/DDBJ databases">
        <title>Bacillus sp. V-88(T) DSM27956, whole genome shotgun sequencing project.</title>
        <authorList>
            <person name="Dastager S.G."/>
            <person name="Neurgaonkar P.S."/>
            <person name="Dharne M.S."/>
        </authorList>
    </citation>
    <scope>NUCLEOTIDE SEQUENCE [LARGE SCALE GENOMIC DNA]</scope>
    <source>
        <strain evidence="11">DSM 25145</strain>
    </source>
</reference>
<dbReference type="EMBL" id="MWSK01000001">
    <property type="protein sequence ID" value="OXS80308.1"/>
    <property type="molecule type" value="Genomic_DNA"/>
</dbReference>
<evidence type="ECO:0000313" key="8">
    <source>
        <dbReference type="EMBL" id="OXS80308.1"/>
    </source>
</evidence>
<accession>A0A1N6PBJ8</accession>
<keyword evidence="5 6" id="KW-0472">Membrane</keyword>
<dbReference type="PANTHER" id="PTHR31566">
    <property type="entry name" value="CYTOCHROME C BIOGENESIS PROTEIN CCS1, CHLOROPLASTIC"/>
    <property type="match status" value="1"/>
</dbReference>
<dbReference type="GO" id="GO:0016020">
    <property type="term" value="C:membrane"/>
    <property type="evidence" value="ECO:0007669"/>
    <property type="project" value="UniProtKB-SubCell"/>
</dbReference>
<proteinExistence type="predicted"/>
<evidence type="ECO:0000313" key="10">
    <source>
        <dbReference type="Proteomes" id="UP000186385"/>
    </source>
</evidence>
<dbReference type="AlphaFoldDB" id="A0A1N6PBJ8"/>
<protein>
    <submittedName>
        <fullName evidence="8 9">Cytochrome C biogenesis protein</fullName>
    </submittedName>
</protein>
<reference evidence="9 10" key="1">
    <citation type="submission" date="2017-01" db="EMBL/GenBank/DDBJ databases">
        <authorList>
            <person name="Mah S.A."/>
            <person name="Swanson W.J."/>
            <person name="Moy G.W."/>
            <person name="Vacquier V.D."/>
        </authorList>
    </citation>
    <scope>NUCLEOTIDE SEQUENCE [LARGE SCALE GENOMIC DNA]</scope>
    <source>
        <strain evidence="9 10">NIO-1016</strain>
    </source>
</reference>
<evidence type="ECO:0000256" key="1">
    <source>
        <dbReference type="ARBA" id="ARBA00004141"/>
    </source>
</evidence>
<keyword evidence="11" id="KW-1185">Reference proteome</keyword>
<dbReference type="PANTHER" id="PTHR31566:SF0">
    <property type="entry name" value="CYTOCHROME C BIOGENESIS PROTEIN CCS1, CHLOROPLASTIC"/>
    <property type="match status" value="1"/>
</dbReference>
<evidence type="ECO:0000259" key="7">
    <source>
        <dbReference type="Pfam" id="PF05140"/>
    </source>
</evidence>
<dbReference type="EMBL" id="FTLX01000001">
    <property type="protein sequence ID" value="SIQ01745.1"/>
    <property type="molecule type" value="Genomic_DNA"/>
</dbReference>
<evidence type="ECO:0000313" key="9">
    <source>
        <dbReference type="EMBL" id="SIQ01745.1"/>
    </source>
</evidence>
<feature type="transmembrane region" description="Helical" evidence="6">
    <location>
        <begin position="67"/>
        <end position="85"/>
    </location>
</feature>
<dbReference type="Proteomes" id="UP000186385">
    <property type="component" value="Unassembled WGS sequence"/>
</dbReference>
<reference evidence="8" key="3">
    <citation type="submission" date="2017-03" db="EMBL/GenBank/DDBJ databases">
        <authorList>
            <person name="Dastager S.G."/>
            <person name="Neurgaonkar P.S."/>
            <person name="Dharne M.S."/>
        </authorList>
    </citation>
    <scope>NUCLEOTIDE SEQUENCE</scope>
    <source>
        <strain evidence="8">DSM 25145</strain>
    </source>
</reference>
<gene>
    <name evidence="8" type="ORF">B1B05_02195</name>
    <name evidence="9" type="ORF">SAMN05443094_101458</name>
</gene>
<dbReference type="InterPro" id="IPR023494">
    <property type="entry name" value="Cyt_c_bgen_Ccs1/CcsB/ResB"/>
</dbReference>
<evidence type="ECO:0000256" key="4">
    <source>
        <dbReference type="ARBA" id="ARBA00022989"/>
    </source>
</evidence>
<keyword evidence="3" id="KW-0201">Cytochrome c-type biogenesis</keyword>
<evidence type="ECO:0000256" key="3">
    <source>
        <dbReference type="ARBA" id="ARBA00022748"/>
    </source>
</evidence>
<name>A0A1N6PBJ8_9BACI</name>
<evidence type="ECO:0000256" key="2">
    <source>
        <dbReference type="ARBA" id="ARBA00022692"/>
    </source>
</evidence>
<dbReference type="OrthoDB" id="9770923at2"/>
<keyword evidence="2 6" id="KW-0812">Transmembrane</keyword>
<comment type="subcellular location">
    <subcellularLocation>
        <location evidence="1">Membrane</location>
        <topology evidence="1">Multi-pass membrane protein</topology>
    </subcellularLocation>
</comment>
<evidence type="ECO:0000256" key="6">
    <source>
        <dbReference type="SAM" id="Phobius"/>
    </source>
</evidence>